<reference evidence="3" key="1">
    <citation type="submission" date="2022-11" db="UniProtKB">
        <authorList>
            <consortium name="WormBaseParasite"/>
        </authorList>
    </citation>
    <scope>IDENTIFICATION</scope>
</reference>
<organism evidence="2 3">
    <name type="scientific">Acrobeloides nanus</name>
    <dbReference type="NCBI Taxonomy" id="290746"/>
    <lineage>
        <taxon>Eukaryota</taxon>
        <taxon>Metazoa</taxon>
        <taxon>Ecdysozoa</taxon>
        <taxon>Nematoda</taxon>
        <taxon>Chromadorea</taxon>
        <taxon>Rhabditida</taxon>
        <taxon>Tylenchina</taxon>
        <taxon>Cephalobomorpha</taxon>
        <taxon>Cephaloboidea</taxon>
        <taxon>Cephalobidae</taxon>
        <taxon>Acrobeloides</taxon>
    </lineage>
</organism>
<evidence type="ECO:0000313" key="2">
    <source>
        <dbReference type="Proteomes" id="UP000887540"/>
    </source>
</evidence>
<sequence>MPRKPDPKEIDLIWHQVDAESAQETNILCLGPPNIGKTSAIKYFIHNLTRIANLDQEVLNFSDTVNSIPVIYTCSKGNIKYRFIDMPGITEDNVNSFIEDKISTNKPQETKTLNSYEVADLANSTLATSIMTTYK</sequence>
<dbReference type="WBParaSite" id="ACRNAN_scaffold21721.g18319.t1">
    <property type="protein sequence ID" value="ACRNAN_scaffold21721.g18319.t1"/>
    <property type="gene ID" value="ACRNAN_scaffold21721.g18319"/>
</dbReference>
<keyword evidence="2" id="KW-1185">Reference proteome</keyword>
<evidence type="ECO:0000313" key="3">
    <source>
        <dbReference type="WBParaSite" id="ACRNAN_scaffold21721.g18319.t1"/>
    </source>
</evidence>
<dbReference type="Proteomes" id="UP000887540">
    <property type="component" value="Unplaced"/>
</dbReference>
<proteinExistence type="predicted"/>
<dbReference type="Pfam" id="PF01926">
    <property type="entry name" value="MMR_HSR1"/>
    <property type="match status" value="1"/>
</dbReference>
<feature type="domain" description="G" evidence="1">
    <location>
        <begin position="27"/>
        <end position="98"/>
    </location>
</feature>
<dbReference type="AlphaFoldDB" id="A0A914DCB9"/>
<evidence type="ECO:0000259" key="1">
    <source>
        <dbReference type="Pfam" id="PF01926"/>
    </source>
</evidence>
<accession>A0A914DCB9</accession>
<name>A0A914DCB9_9BILA</name>
<dbReference type="SUPFAM" id="SSF52540">
    <property type="entry name" value="P-loop containing nucleoside triphosphate hydrolases"/>
    <property type="match status" value="1"/>
</dbReference>
<protein>
    <submittedName>
        <fullName evidence="3">G domain-containing protein</fullName>
    </submittedName>
</protein>
<dbReference type="InterPro" id="IPR027417">
    <property type="entry name" value="P-loop_NTPase"/>
</dbReference>
<dbReference type="InterPro" id="IPR006073">
    <property type="entry name" value="GTP-bd"/>
</dbReference>
<dbReference type="Gene3D" id="3.40.50.300">
    <property type="entry name" value="P-loop containing nucleotide triphosphate hydrolases"/>
    <property type="match status" value="1"/>
</dbReference>
<dbReference type="GO" id="GO:0005525">
    <property type="term" value="F:GTP binding"/>
    <property type="evidence" value="ECO:0007669"/>
    <property type="project" value="InterPro"/>
</dbReference>